<dbReference type="OrthoDB" id="121646at2"/>
<evidence type="ECO:0000313" key="1">
    <source>
        <dbReference type="EMBL" id="AXC13814.1"/>
    </source>
</evidence>
<evidence type="ECO:0000313" key="2">
    <source>
        <dbReference type="Proteomes" id="UP000253606"/>
    </source>
</evidence>
<sequence>MARKGISREDPIVQVFFPCDIGTRLLEEFAAARPEDYTFLEPKDFNDLRSSAFAGIPEWDAFADHVQQCIRCGEV</sequence>
<reference evidence="1 2" key="1">
    <citation type="journal article" date="2018" name="Front. Microbiol.">
        <title>Hydrolytic Capabilities as a Key to Environmental Success: Chitinolytic and Cellulolytic Acidobacteria From Acidic Sub-arctic Soils and Boreal Peatlands.</title>
        <authorList>
            <person name="Belova S.E."/>
            <person name="Ravin N.V."/>
            <person name="Pankratov T.A."/>
            <person name="Rakitin A.L."/>
            <person name="Ivanova A.A."/>
            <person name="Beletsky A.V."/>
            <person name="Mardanov A.V."/>
            <person name="Sinninghe Damste J.S."/>
            <person name="Dedysh S.N."/>
        </authorList>
    </citation>
    <scope>NUCLEOTIDE SEQUENCE [LARGE SCALE GENOMIC DNA]</scope>
    <source>
        <strain evidence="1 2">SBC82</strain>
    </source>
</reference>
<organism evidence="1 2">
    <name type="scientific">Acidisarcina polymorpha</name>
    <dbReference type="NCBI Taxonomy" id="2211140"/>
    <lineage>
        <taxon>Bacteria</taxon>
        <taxon>Pseudomonadati</taxon>
        <taxon>Acidobacteriota</taxon>
        <taxon>Terriglobia</taxon>
        <taxon>Terriglobales</taxon>
        <taxon>Acidobacteriaceae</taxon>
        <taxon>Acidisarcina</taxon>
    </lineage>
</organism>
<accession>A0A2Z5G4Q1</accession>
<dbReference type="KEGG" id="abas:ACPOL_4542"/>
<dbReference type="EMBL" id="CP030840">
    <property type="protein sequence ID" value="AXC13814.1"/>
    <property type="molecule type" value="Genomic_DNA"/>
</dbReference>
<protein>
    <submittedName>
        <fullName evidence="1">Uncharacterized protein</fullName>
    </submittedName>
</protein>
<dbReference type="AlphaFoldDB" id="A0A2Z5G4Q1"/>
<dbReference type="Proteomes" id="UP000253606">
    <property type="component" value="Chromosome"/>
</dbReference>
<keyword evidence="2" id="KW-1185">Reference proteome</keyword>
<name>A0A2Z5G4Q1_9BACT</name>
<gene>
    <name evidence="1" type="ORF">ACPOL_4542</name>
</gene>
<proteinExistence type="predicted"/>
<dbReference type="RefSeq" id="WP_114208719.1">
    <property type="nucleotide sequence ID" value="NZ_CP030840.1"/>
</dbReference>